<dbReference type="Proteomes" id="UP001211907">
    <property type="component" value="Unassembled WGS sequence"/>
</dbReference>
<feature type="compositionally biased region" description="Low complexity" evidence="1">
    <location>
        <begin position="393"/>
        <end position="413"/>
    </location>
</feature>
<evidence type="ECO:0000256" key="1">
    <source>
        <dbReference type="SAM" id="MobiDB-lite"/>
    </source>
</evidence>
<comment type="caution">
    <text evidence="2">The sequence shown here is derived from an EMBL/GenBank/DDBJ whole genome shotgun (WGS) entry which is preliminary data.</text>
</comment>
<dbReference type="AlphaFoldDB" id="A0AAD5SPS3"/>
<organism evidence="2 3">
    <name type="scientific">Physocladia obscura</name>
    <dbReference type="NCBI Taxonomy" id="109957"/>
    <lineage>
        <taxon>Eukaryota</taxon>
        <taxon>Fungi</taxon>
        <taxon>Fungi incertae sedis</taxon>
        <taxon>Chytridiomycota</taxon>
        <taxon>Chytridiomycota incertae sedis</taxon>
        <taxon>Chytridiomycetes</taxon>
        <taxon>Chytridiales</taxon>
        <taxon>Chytriomycetaceae</taxon>
        <taxon>Physocladia</taxon>
    </lineage>
</organism>
<evidence type="ECO:0000313" key="3">
    <source>
        <dbReference type="Proteomes" id="UP001211907"/>
    </source>
</evidence>
<sequence length="482" mass="51360">MIALTPPPQIPLPPPPASLNELTNSGRTLKRGILHVQVVHNNGRNDGEFLAVLSAAHSALYLFAADAADTSDALDKDSNNRSVESAREICTGNEADPLFVLGLDPSSTISVVSKTDTFVDTVLETEGALHSLATDIVVKITTGVAQWKLFGRQPRVLNDWRACIKSVIELSVAQTQIKFQHSSQQILQLSQSHPINLNLKQSAGSVHVSRSVPILMQPRMPPLKPPSLVLKSPVFSGVSSRPMGEIRVASALSPRPLSADTNLTRMRSASANPALTKSYRSSSLDPTAPFNFSQLSASLQVIPSNTSHKIIKTKDSSFGPPSLADNITISTPQLMSISSESGVFREDSLSATLNTTHSLSSSSSSSVTFGTIPYQGLFASTSVSASAGVASTTSGNNLFRSSSSSPSSSSSAKSEPEKYSRSFRETPSRSPSFSQGGQTLSKMLSKIGWSKKTKSEKELPSTWKSSVAMRRSRSMGGATEKL</sequence>
<keyword evidence="3" id="KW-1185">Reference proteome</keyword>
<feature type="compositionally biased region" description="Polar residues" evidence="1">
    <location>
        <begin position="428"/>
        <end position="442"/>
    </location>
</feature>
<accession>A0AAD5SPS3</accession>
<feature type="compositionally biased region" description="Basic and acidic residues" evidence="1">
    <location>
        <begin position="414"/>
        <end position="427"/>
    </location>
</feature>
<feature type="region of interest" description="Disordered" evidence="1">
    <location>
        <begin position="393"/>
        <end position="482"/>
    </location>
</feature>
<protein>
    <submittedName>
        <fullName evidence="2">Uncharacterized protein</fullName>
    </submittedName>
</protein>
<gene>
    <name evidence="2" type="ORF">HK100_006995</name>
</gene>
<name>A0AAD5SPS3_9FUNG</name>
<evidence type="ECO:0000313" key="2">
    <source>
        <dbReference type="EMBL" id="KAJ3092204.1"/>
    </source>
</evidence>
<reference evidence="2" key="1">
    <citation type="submission" date="2020-05" db="EMBL/GenBank/DDBJ databases">
        <title>Phylogenomic resolution of chytrid fungi.</title>
        <authorList>
            <person name="Stajich J.E."/>
            <person name="Amses K."/>
            <person name="Simmons R."/>
            <person name="Seto K."/>
            <person name="Myers J."/>
            <person name="Bonds A."/>
            <person name="Quandt C.A."/>
            <person name="Barry K."/>
            <person name="Liu P."/>
            <person name="Grigoriev I."/>
            <person name="Longcore J.E."/>
            <person name="James T.Y."/>
        </authorList>
    </citation>
    <scope>NUCLEOTIDE SEQUENCE</scope>
    <source>
        <strain evidence="2">JEL0513</strain>
    </source>
</reference>
<proteinExistence type="predicted"/>
<dbReference type="EMBL" id="JADGJH010003273">
    <property type="protein sequence ID" value="KAJ3092204.1"/>
    <property type="molecule type" value="Genomic_DNA"/>
</dbReference>